<organism evidence="9 10">
    <name type="scientific">Strigomonas culicis</name>
    <dbReference type="NCBI Taxonomy" id="28005"/>
    <lineage>
        <taxon>Eukaryota</taxon>
        <taxon>Discoba</taxon>
        <taxon>Euglenozoa</taxon>
        <taxon>Kinetoplastea</taxon>
        <taxon>Metakinetoplastina</taxon>
        <taxon>Trypanosomatida</taxon>
        <taxon>Trypanosomatidae</taxon>
        <taxon>Strigomonadinae</taxon>
        <taxon>Strigomonas</taxon>
    </lineage>
</organism>
<comment type="similarity">
    <text evidence="5">Belongs to the adaptor complexes medium subunit family.</text>
</comment>
<reference evidence="9" key="2">
    <citation type="submission" date="2013-03" db="EMBL/GenBank/DDBJ databases">
        <authorList>
            <person name="Motta M.C.M."/>
            <person name="Martins A.C.A."/>
            <person name="Preta C.M.C.C."/>
            <person name="Silva R."/>
            <person name="de Souza S.S."/>
            <person name="Klein C.C."/>
            <person name="de Almeida L.G.P."/>
            <person name="Cunha O.L."/>
            <person name="Colabardini A.C."/>
            <person name="Lima B.A."/>
            <person name="Machado C.R."/>
            <person name="Soares C.M.A."/>
            <person name="de Menezes C.B.A."/>
            <person name="Bartolomeu D.C."/>
            <person name="Grisard E.C."/>
            <person name="Fantinatti-Garboggini F."/>
            <person name="Rodrigues-Luiz G.F."/>
            <person name="Wagner G."/>
            <person name="Goldman G.H."/>
            <person name="Fietto J.L.R."/>
            <person name="Ciapina L.P."/>
            <person name="Brocchi M."/>
            <person name="Elias M.C."/>
            <person name="Goldman M.H.S."/>
            <person name="Sagot M.-F."/>
            <person name="Pereira M."/>
            <person name="Stoco P.H."/>
            <person name="Teixeira S.M.R."/>
            <person name="de Mendonca-Neto R.P."/>
            <person name="Maciel T.E.F."/>
            <person name="Mendes T.A.O."/>
            <person name="Urmenyi T.P."/>
            <person name="Teixeira M.M.G."/>
            <person name="de Camargo E.F.P."/>
            <person name="de Sousa W."/>
            <person name="Schenkman S."/>
            <person name="de Vasconcelos A.T.R."/>
        </authorList>
    </citation>
    <scope>NUCLEOTIDE SEQUENCE</scope>
</reference>
<dbReference type="InterPro" id="IPR022775">
    <property type="entry name" value="AP_mu_sigma_su"/>
</dbReference>
<dbReference type="EMBL" id="ATMH01008527">
    <property type="protein sequence ID" value="EPY21478.1"/>
    <property type="molecule type" value="Genomic_DNA"/>
</dbReference>
<dbReference type="PRINTS" id="PR00314">
    <property type="entry name" value="CLATHRINADPT"/>
</dbReference>
<dbReference type="OrthoDB" id="870at2759"/>
<keyword evidence="3 5" id="KW-0653">Protein transport</keyword>
<dbReference type="AlphaFoldDB" id="S9U7G7"/>
<dbReference type="SUPFAM" id="SSF49447">
    <property type="entry name" value="Second domain of Mu2 adaptin subunit (ap50) of ap2 adaptor"/>
    <property type="match status" value="1"/>
</dbReference>
<dbReference type="PROSITE" id="PS00990">
    <property type="entry name" value="CLAT_ADAPTOR_M_1"/>
    <property type="match status" value="1"/>
</dbReference>
<dbReference type="InterPro" id="IPR050431">
    <property type="entry name" value="Adaptor_comp_med_subunit"/>
</dbReference>
<keyword evidence="2 5" id="KW-0813">Transport</keyword>
<proteinExistence type="inferred from homology"/>
<dbReference type="InterPro" id="IPR011012">
    <property type="entry name" value="Longin-like_dom_sf"/>
</dbReference>
<evidence type="ECO:0000256" key="4">
    <source>
        <dbReference type="ARBA" id="ARBA00023136"/>
    </source>
</evidence>
<accession>S9U7G7</accession>
<evidence type="ECO:0000256" key="3">
    <source>
        <dbReference type="ARBA" id="ARBA00022927"/>
    </source>
</evidence>
<dbReference type="PROSITE" id="PS51072">
    <property type="entry name" value="MHD"/>
    <property type="match status" value="1"/>
</dbReference>
<dbReference type="GO" id="GO:0016192">
    <property type="term" value="P:vesicle-mediated transport"/>
    <property type="evidence" value="ECO:0007669"/>
    <property type="project" value="InterPro"/>
</dbReference>
<dbReference type="Gene3D" id="2.60.40.1170">
    <property type="entry name" value="Mu homology domain, subdomain B"/>
    <property type="match status" value="2"/>
</dbReference>
<keyword evidence="4" id="KW-0472">Membrane</keyword>
<dbReference type="Pfam" id="PF00928">
    <property type="entry name" value="Adap_comp_sub"/>
    <property type="match status" value="1"/>
</dbReference>
<protein>
    <submittedName>
        <fullName evidence="9">AP-3 complex subunit mu</fullName>
    </submittedName>
</protein>
<dbReference type="Gene3D" id="3.30.450.60">
    <property type="match status" value="1"/>
</dbReference>
<dbReference type="CDD" id="cd09252">
    <property type="entry name" value="AP-3_Mu3_Cterm"/>
    <property type="match status" value="1"/>
</dbReference>
<feature type="compositionally biased region" description="Low complexity" evidence="6">
    <location>
        <begin position="393"/>
        <end position="404"/>
    </location>
</feature>
<evidence type="ECO:0000313" key="10">
    <source>
        <dbReference type="Proteomes" id="UP000015354"/>
    </source>
</evidence>
<evidence type="ECO:0000256" key="1">
    <source>
        <dbReference type="ARBA" id="ARBA00004308"/>
    </source>
</evidence>
<dbReference type="PROSITE" id="PS00991">
    <property type="entry name" value="CLAT_ADAPTOR_M_2"/>
    <property type="match status" value="1"/>
</dbReference>
<dbReference type="EMBL" id="ATMH01006974">
    <property type="protein sequence ID" value="EPY24848.1"/>
    <property type="molecule type" value="Genomic_DNA"/>
</dbReference>
<dbReference type="Proteomes" id="UP000015354">
    <property type="component" value="Unassembled WGS sequence"/>
</dbReference>
<dbReference type="GO" id="GO:0012505">
    <property type="term" value="C:endomembrane system"/>
    <property type="evidence" value="ECO:0007669"/>
    <property type="project" value="UniProtKB-SubCell"/>
</dbReference>
<reference evidence="9 10" key="1">
    <citation type="journal article" date="2013" name="PLoS ONE">
        <title>Predicting the Proteins of Angomonas deanei, Strigomonas culicis and Their Respective Endosymbionts Reveals New Aspects of the Trypanosomatidae Family.</title>
        <authorList>
            <person name="Motta M.C."/>
            <person name="Martins A.C."/>
            <person name="de Souza S.S."/>
            <person name="Catta-Preta C.M."/>
            <person name="Silva R."/>
            <person name="Klein C.C."/>
            <person name="de Almeida L.G."/>
            <person name="de Lima Cunha O."/>
            <person name="Ciapina L.P."/>
            <person name="Brocchi M."/>
            <person name="Colabardini A.C."/>
            <person name="de Araujo Lima B."/>
            <person name="Machado C.R."/>
            <person name="de Almeida Soares C.M."/>
            <person name="Probst C.M."/>
            <person name="de Menezes C.B."/>
            <person name="Thompson C.E."/>
            <person name="Bartholomeu D.C."/>
            <person name="Gradia D.F."/>
            <person name="Pavoni D.P."/>
            <person name="Grisard E.C."/>
            <person name="Fantinatti-Garboggini F."/>
            <person name="Marchini F.K."/>
            <person name="Rodrigues-Luiz G.F."/>
            <person name="Wagner G."/>
            <person name="Goldman G.H."/>
            <person name="Fietto J.L."/>
            <person name="Elias M.C."/>
            <person name="Goldman M.H."/>
            <person name="Sagot M.F."/>
            <person name="Pereira M."/>
            <person name="Stoco P.H."/>
            <person name="de Mendonca-Neto R.P."/>
            <person name="Teixeira S.M."/>
            <person name="Maciel T.E."/>
            <person name="de Oliveira Mendes T.A."/>
            <person name="Urmenyi T.P."/>
            <person name="de Souza W."/>
            <person name="Schenkman S."/>
            <person name="de Vasconcelos A.T."/>
        </authorList>
    </citation>
    <scope>NUCLEOTIDE SEQUENCE [LARGE SCALE GENOMIC DNA]</scope>
</reference>
<evidence type="ECO:0000313" key="9">
    <source>
        <dbReference type="EMBL" id="EPY24848.1"/>
    </source>
</evidence>
<dbReference type="InterPro" id="IPR036168">
    <property type="entry name" value="AP2_Mu_C_sf"/>
</dbReference>
<gene>
    <name evidence="9" type="ORF">STCU_06974</name>
    <name evidence="8" type="ORF">STCU_08527</name>
</gene>
<sequence length="471" mass="51219">MLHAIHFLNDSGEVIVEMFFQQKMSRSRLESYWNTFVHGLTSSEEPPSIVMHQDVIFAQVHKNYLYIVGTAQEEGSALVLLEELNLIVKVLTAYLIELSELTLRENFSLVCQLLQEIMDFGYPLTTELFALEELVPRPSLESKVRSLIESVPAAGGRPTAANPMGVGARQVLGSSGQVPWRDAATRHATNEILFDVVEYLDYVVDGDGQLSRALVRGEVLVNCKLSGMPDVVLRLDRLDVVDDIAFHRCVRQQRFDADRSVTFIPPDGKFTLLQYSVKPTLEFAAPSFYVTPQLAYSETGGRFNCMAGLRGGTGFSRPGSQQDAFGVAQQVRVKLLLPPHTTSINVTNCTSGSTSFDRKKSILTWVIGTVGSHSPSLGGDFVLDAAARAEAAASSAGPPAAASPTRNKRAETGGSTKSLLSSSCALVEFEIPNQNTSGLGVESVQVLNDIGKSYKGVKYMTRSGSFVVRTA</sequence>
<feature type="region of interest" description="Disordered" evidence="6">
    <location>
        <begin position="393"/>
        <end position="416"/>
    </location>
</feature>
<evidence type="ECO:0000256" key="6">
    <source>
        <dbReference type="SAM" id="MobiDB-lite"/>
    </source>
</evidence>
<dbReference type="GO" id="GO:0030131">
    <property type="term" value="C:clathrin adaptor complex"/>
    <property type="evidence" value="ECO:0007669"/>
    <property type="project" value="UniProtKB-UniRule"/>
</dbReference>
<dbReference type="Pfam" id="PF01217">
    <property type="entry name" value="Clat_adaptor_s"/>
    <property type="match status" value="1"/>
</dbReference>
<name>S9U7G7_9TRYP</name>
<keyword evidence="10" id="KW-1185">Reference proteome</keyword>
<dbReference type="GO" id="GO:0006886">
    <property type="term" value="P:intracellular protein transport"/>
    <property type="evidence" value="ECO:0007669"/>
    <property type="project" value="UniProtKB-UniRule"/>
</dbReference>
<dbReference type="CDD" id="cd14837">
    <property type="entry name" value="AP3_Mu_N"/>
    <property type="match status" value="1"/>
</dbReference>
<comment type="subcellular location">
    <subcellularLocation>
        <location evidence="1">Endomembrane system</location>
    </subcellularLocation>
</comment>
<dbReference type="InterPro" id="IPR001392">
    <property type="entry name" value="Clathrin_mu"/>
</dbReference>
<dbReference type="PANTHER" id="PTHR10529">
    <property type="entry name" value="AP COMPLEX SUBUNIT MU"/>
    <property type="match status" value="1"/>
</dbReference>
<dbReference type="InterPro" id="IPR028565">
    <property type="entry name" value="MHD"/>
</dbReference>
<evidence type="ECO:0000256" key="5">
    <source>
        <dbReference type="PIRNR" id="PIRNR005992"/>
    </source>
</evidence>
<evidence type="ECO:0000313" key="8">
    <source>
        <dbReference type="EMBL" id="EPY21478.1"/>
    </source>
</evidence>
<feature type="domain" description="MHD" evidence="7">
    <location>
        <begin position="189"/>
        <end position="469"/>
    </location>
</feature>
<evidence type="ECO:0000259" key="7">
    <source>
        <dbReference type="PROSITE" id="PS51072"/>
    </source>
</evidence>
<comment type="caution">
    <text evidence="9">The sequence shown here is derived from an EMBL/GenBank/DDBJ whole genome shotgun (WGS) entry which is preliminary data.</text>
</comment>
<dbReference type="InterPro" id="IPR018240">
    <property type="entry name" value="Clathrin_mu_CS"/>
</dbReference>
<dbReference type="SUPFAM" id="SSF64356">
    <property type="entry name" value="SNARE-like"/>
    <property type="match status" value="1"/>
</dbReference>
<evidence type="ECO:0000256" key="2">
    <source>
        <dbReference type="ARBA" id="ARBA00022448"/>
    </source>
</evidence>
<dbReference type="PIRSF" id="PIRSF005992">
    <property type="entry name" value="Clathrin_mu"/>
    <property type="match status" value="1"/>
</dbReference>